<dbReference type="InterPro" id="IPR050491">
    <property type="entry name" value="AmpC-like"/>
</dbReference>
<dbReference type="InterPro" id="IPR001466">
    <property type="entry name" value="Beta-lactam-related"/>
</dbReference>
<reference evidence="2 3" key="1">
    <citation type="submission" date="2023-02" db="EMBL/GenBank/DDBJ databases">
        <title>Genome sequence of Sphingomonas naphthae.</title>
        <authorList>
            <person name="Kim S."/>
            <person name="Heo J."/>
            <person name="Kwon S.-W."/>
        </authorList>
    </citation>
    <scope>NUCLEOTIDE SEQUENCE [LARGE SCALE GENOMIC DNA]</scope>
    <source>
        <strain evidence="2 3">KACC 18716</strain>
    </source>
</reference>
<evidence type="ECO:0000313" key="3">
    <source>
        <dbReference type="Proteomes" id="UP001220395"/>
    </source>
</evidence>
<evidence type="ECO:0000259" key="1">
    <source>
        <dbReference type="Pfam" id="PF00144"/>
    </source>
</evidence>
<sequence>MSEASESPPPQSRPPAPVPGFNWGNAAEIVVAMLFVAAVLAVGVRFAGSEPERVAIGRAGPAPAVTAPRLPAVAAAAVPAPQQVTPGAPLPPNPSTIDIAFLDGRIRQLMNRKDMVGLGVVVVEDGAVRYLKGFGSTGGEGEPGSGAVTPNTVFRWASVSKGVAATMVAKLAEEGKLSLSDPVSRWSSSLKLPGDDQNVATVTQLLSQRLGIVKNAYDDKLEDNEDPRAIRTMLGGLDRFCRPGQCWTYQNVAYDAASEVVQKATGVDYGDAVRQSLFLPLGMKSASTTREGLVSARSWARPHIGQRTLEVKEAYYRVPAAGGVNSSIADLGRWMQAQMGMRNDVLDEQLLWTIHLPRIETARRSRAQADVAMEDGRYALGWRNHVYRGHRLVGHRGAVSGYRSLILFDPALRTGIAMLWNSQSPKPPGLPLELFDMVYKLPRHDWMDLAG</sequence>
<name>A0ABY7TNK8_9SPHN</name>
<dbReference type="RefSeq" id="WP_273690184.1">
    <property type="nucleotide sequence ID" value="NZ_CP117411.1"/>
</dbReference>
<dbReference type="SUPFAM" id="SSF56601">
    <property type="entry name" value="beta-lactamase/transpeptidase-like"/>
    <property type="match status" value="1"/>
</dbReference>
<dbReference type="Pfam" id="PF00144">
    <property type="entry name" value="Beta-lactamase"/>
    <property type="match status" value="1"/>
</dbReference>
<proteinExistence type="predicted"/>
<dbReference type="Gene3D" id="3.40.710.10">
    <property type="entry name" value="DD-peptidase/beta-lactamase superfamily"/>
    <property type="match status" value="1"/>
</dbReference>
<gene>
    <name evidence="2" type="ORF">PQ455_06270</name>
</gene>
<dbReference type="GO" id="GO:0016787">
    <property type="term" value="F:hydrolase activity"/>
    <property type="evidence" value="ECO:0007669"/>
    <property type="project" value="UniProtKB-KW"/>
</dbReference>
<dbReference type="InterPro" id="IPR012338">
    <property type="entry name" value="Beta-lactam/transpept-like"/>
</dbReference>
<accession>A0ABY7TNK8</accession>
<dbReference type="EMBL" id="CP117411">
    <property type="protein sequence ID" value="WCT74822.1"/>
    <property type="molecule type" value="Genomic_DNA"/>
</dbReference>
<keyword evidence="3" id="KW-1185">Reference proteome</keyword>
<evidence type="ECO:0000313" key="2">
    <source>
        <dbReference type="EMBL" id="WCT74822.1"/>
    </source>
</evidence>
<protein>
    <submittedName>
        <fullName evidence="2">Serine hydrolase</fullName>
    </submittedName>
</protein>
<dbReference type="PANTHER" id="PTHR46825:SF15">
    <property type="entry name" value="BETA-LACTAMASE-RELATED DOMAIN-CONTAINING PROTEIN"/>
    <property type="match status" value="1"/>
</dbReference>
<dbReference type="Proteomes" id="UP001220395">
    <property type="component" value="Chromosome"/>
</dbReference>
<dbReference type="PANTHER" id="PTHR46825">
    <property type="entry name" value="D-ALANYL-D-ALANINE-CARBOXYPEPTIDASE/ENDOPEPTIDASE AMPH"/>
    <property type="match status" value="1"/>
</dbReference>
<organism evidence="2 3">
    <name type="scientific">Sphingomonas naphthae</name>
    <dbReference type="NCBI Taxonomy" id="1813468"/>
    <lineage>
        <taxon>Bacteria</taxon>
        <taxon>Pseudomonadati</taxon>
        <taxon>Pseudomonadota</taxon>
        <taxon>Alphaproteobacteria</taxon>
        <taxon>Sphingomonadales</taxon>
        <taxon>Sphingomonadaceae</taxon>
        <taxon>Sphingomonas</taxon>
    </lineage>
</organism>
<feature type="domain" description="Beta-lactamase-related" evidence="1">
    <location>
        <begin position="103"/>
        <end position="428"/>
    </location>
</feature>
<keyword evidence="2" id="KW-0378">Hydrolase</keyword>